<dbReference type="VEuPathDB" id="HostDB:ENSCPOG00000037921"/>
<accession>A0A286X9D1</accession>
<evidence type="ECO:0000256" key="9">
    <source>
        <dbReference type="ARBA" id="ARBA00034094"/>
    </source>
</evidence>
<dbReference type="PANTHER" id="PTHR12015">
    <property type="entry name" value="SMALL INDUCIBLE CYTOKINE A"/>
    <property type="match status" value="1"/>
</dbReference>
<dbReference type="InterPro" id="IPR033899">
    <property type="entry name" value="CXC_Chemokine_domain"/>
</dbReference>
<dbReference type="InterPro" id="IPR001811">
    <property type="entry name" value="Chemokine_IL8-like_dom"/>
</dbReference>
<dbReference type="GO" id="GO:0031623">
    <property type="term" value="P:receptor internalization"/>
    <property type="evidence" value="ECO:0007669"/>
    <property type="project" value="Ensembl"/>
</dbReference>
<name>A0A286X9D1_CAVPO</name>
<dbReference type="CDD" id="cd00273">
    <property type="entry name" value="Chemokine_CXC"/>
    <property type="match status" value="1"/>
</dbReference>
<proteinExistence type="inferred from homology"/>
<dbReference type="PANTHER" id="PTHR12015:SF200">
    <property type="entry name" value="INTERLEUKIN-8"/>
    <property type="match status" value="1"/>
</dbReference>
<dbReference type="GO" id="GO:0045744">
    <property type="term" value="P:negative regulation of G protein-coupled receptor signaling pathway"/>
    <property type="evidence" value="ECO:0007669"/>
    <property type="project" value="Ensembl"/>
</dbReference>
<evidence type="ECO:0000313" key="13">
    <source>
        <dbReference type="Proteomes" id="UP000005447"/>
    </source>
</evidence>
<dbReference type="EMBL" id="AAKN02002681">
    <property type="status" value="NOT_ANNOTATED_CDS"/>
    <property type="molecule type" value="Genomic_DNA"/>
</dbReference>
<keyword evidence="7" id="KW-1015">Disulfide bond</keyword>
<dbReference type="Ensembl" id="ENSCPOT00000042761.1">
    <property type="protein sequence ID" value="ENSCPOP00000022018.1"/>
    <property type="gene ID" value="ENSCPOG00000037921.1"/>
</dbReference>
<dbReference type="GO" id="GO:0048566">
    <property type="term" value="P:embryonic digestive tract development"/>
    <property type="evidence" value="ECO:0007669"/>
    <property type="project" value="Ensembl"/>
</dbReference>
<comment type="subcellular location">
    <subcellularLocation>
        <location evidence="1 10">Secreted</location>
    </subcellularLocation>
</comment>
<keyword evidence="8" id="KW-0395">Inflammatory response</keyword>
<dbReference type="PRINTS" id="PR00437">
    <property type="entry name" value="SMALLCYTKCXC"/>
</dbReference>
<dbReference type="GO" id="GO:0008009">
    <property type="term" value="F:chemokine activity"/>
    <property type="evidence" value="ECO:0007669"/>
    <property type="project" value="Ensembl"/>
</dbReference>
<dbReference type="GO" id="GO:0005153">
    <property type="term" value="F:interleukin-8 receptor binding"/>
    <property type="evidence" value="ECO:0007669"/>
    <property type="project" value="Ensembl"/>
</dbReference>
<reference evidence="13" key="1">
    <citation type="journal article" date="2011" name="Nature">
        <title>A high-resolution map of human evolutionary constraint using 29 mammals.</title>
        <authorList>
            <person name="Lindblad-Toh K."/>
            <person name="Garber M."/>
            <person name="Zuk O."/>
            <person name="Lin M.F."/>
            <person name="Parker B.J."/>
            <person name="Washietl S."/>
            <person name="Kheradpour P."/>
            <person name="Ernst J."/>
            <person name="Jordan G."/>
            <person name="Mauceli E."/>
            <person name="Ward L.D."/>
            <person name="Lowe C.B."/>
            <person name="Holloway A.K."/>
            <person name="Clamp M."/>
            <person name="Gnerre S."/>
            <person name="Alfoldi J."/>
            <person name="Beal K."/>
            <person name="Chang J."/>
            <person name="Clawson H."/>
            <person name="Cuff J."/>
            <person name="Di Palma F."/>
            <person name="Fitzgerald S."/>
            <person name="Flicek P."/>
            <person name="Guttman M."/>
            <person name="Hubisz M.J."/>
            <person name="Jaffe D.B."/>
            <person name="Jungreis I."/>
            <person name="Kent W.J."/>
            <person name="Kostka D."/>
            <person name="Lara M."/>
            <person name="Martins A.L."/>
            <person name="Massingham T."/>
            <person name="Moltke I."/>
            <person name="Raney B.J."/>
            <person name="Rasmussen M.D."/>
            <person name="Robinson J."/>
            <person name="Stark A."/>
            <person name="Vilella A.J."/>
            <person name="Wen J."/>
            <person name="Xie X."/>
            <person name="Zody M.C."/>
            <person name="Baldwin J."/>
            <person name="Bloom T."/>
            <person name="Chin C.W."/>
            <person name="Heiman D."/>
            <person name="Nicol R."/>
            <person name="Nusbaum C."/>
            <person name="Young S."/>
            <person name="Wilkinson J."/>
            <person name="Worley K.C."/>
            <person name="Kovar C.L."/>
            <person name="Muzny D.M."/>
            <person name="Gibbs R.A."/>
            <person name="Cree A."/>
            <person name="Dihn H.H."/>
            <person name="Fowler G."/>
            <person name="Jhangiani S."/>
            <person name="Joshi V."/>
            <person name="Lee S."/>
            <person name="Lewis L.R."/>
            <person name="Nazareth L.V."/>
            <person name="Okwuonu G."/>
            <person name="Santibanez J."/>
            <person name="Warren W.C."/>
            <person name="Mardis E.R."/>
            <person name="Weinstock G.M."/>
            <person name="Wilson R.K."/>
            <person name="Delehaunty K."/>
            <person name="Dooling D."/>
            <person name="Fronik C."/>
            <person name="Fulton L."/>
            <person name="Fulton B."/>
            <person name="Graves T."/>
            <person name="Minx P."/>
            <person name="Sodergren E."/>
            <person name="Birney E."/>
            <person name="Margulies E.H."/>
            <person name="Herrero J."/>
            <person name="Green E.D."/>
            <person name="Haussler D."/>
            <person name="Siepel A."/>
            <person name="Goldman N."/>
            <person name="Pollard K.S."/>
            <person name="Pedersen J.S."/>
            <person name="Lander E.S."/>
            <person name="Kellis M."/>
        </authorList>
    </citation>
    <scope>NUCLEOTIDE SEQUENCE [LARGE SCALE GENOMIC DNA]</scope>
    <source>
        <strain evidence="13">2N</strain>
    </source>
</reference>
<dbReference type="GO" id="GO:0010629">
    <property type="term" value="P:negative regulation of gene expression"/>
    <property type="evidence" value="ECO:0007669"/>
    <property type="project" value="Ensembl"/>
</dbReference>
<dbReference type="InterPro" id="IPR039809">
    <property type="entry name" value="Chemokine_b/g/d"/>
</dbReference>
<dbReference type="SUPFAM" id="SSF54117">
    <property type="entry name" value="Interleukin 8-like chemokines"/>
    <property type="match status" value="1"/>
</dbReference>
<evidence type="ECO:0000256" key="7">
    <source>
        <dbReference type="ARBA" id="ARBA00023157"/>
    </source>
</evidence>
<dbReference type="GO" id="GO:0044344">
    <property type="term" value="P:cellular response to fibroblast growth factor stimulus"/>
    <property type="evidence" value="ECO:0007669"/>
    <property type="project" value="Ensembl"/>
</dbReference>
<dbReference type="SMART" id="SM00199">
    <property type="entry name" value="SCY"/>
    <property type="match status" value="1"/>
</dbReference>
<dbReference type="PRINTS" id="PR00436">
    <property type="entry name" value="INTERLEUKIN8"/>
</dbReference>
<evidence type="ECO:0000256" key="10">
    <source>
        <dbReference type="RuleBase" id="RU361149"/>
    </source>
</evidence>
<dbReference type="GeneTree" id="ENSGT00940000160757"/>
<comment type="similarity">
    <text evidence="2 10">Belongs to the intercrine alpha (chemokine CxC) family.</text>
</comment>
<dbReference type="GO" id="GO:0034976">
    <property type="term" value="P:response to endoplasmic reticulum stress"/>
    <property type="evidence" value="ECO:0007669"/>
    <property type="project" value="Ensembl"/>
</dbReference>
<dbReference type="GO" id="GO:0045766">
    <property type="term" value="P:positive regulation of angiogenesis"/>
    <property type="evidence" value="ECO:0007669"/>
    <property type="project" value="Ensembl"/>
</dbReference>
<dbReference type="GO" id="GO:0045091">
    <property type="term" value="P:regulation of single stranded viral RNA replication via double stranded DNA intermediate"/>
    <property type="evidence" value="ECO:0007669"/>
    <property type="project" value="Ensembl"/>
</dbReference>
<dbReference type="InParanoid" id="A0A286X9D1"/>
<dbReference type="Bgee" id="ENSCPOG00000037921">
    <property type="expression patterns" value="Expressed in uterine cervix and 5 other cell types or tissues"/>
</dbReference>
<dbReference type="FunFam" id="2.40.50.40:FF:000004">
    <property type="entry name" value="C-X-C motif chemokine"/>
    <property type="match status" value="1"/>
</dbReference>
<dbReference type="Proteomes" id="UP000005447">
    <property type="component" value="Unassembled WGS sequence"/>
</dbReference>
<dbReference type="GO" id="GO:0030155">
    <property type="term" value="P:regulation of cell adhesion"/>
    <property type="evidence" value="ECO:0007669"/>
    <property type="project" value="Ensembl"/>
</dbReference>
<dbReference type="InterPro" id="IPR018048">
    <property type="entry name" value="Chemokine_CXC_CS"/>
</dbReference>
<evidence type="ECO:0000256" key="5">
    <source>
        <dbReference type="ARBA" id="ARBA00022525"/>
    </source>
</evidence>
<dbReference type="AlphaFoldDB" id="A0A286X9D1"/>
<keyword evidence="6 10" id="KW-0732">Signal</keyword>
<evidence type="ECO:0000256" key="2">
    <source>
        <dbReference type="ARBA" id="ARBA00010665"/>
    </source>
</evidence>
<dbReference type="GO" id="GO:0008201">
    <property type="term" value="F:heparin binding"/>
    <property type="evidence" value="ECO:0007669"/>
    <property type="project" value="Ensembl"/>
</dbReference>
<dbReference type="InterPro" id="IPR001089">
    <property type="entry name" value="Chemokine_CXC"/>
</dbReference>
<dbReference type="GO" id="GO:0010628">
    <property type="term" value="P:positive regulation of gene expression"/>
    <property type="evidence" value="ECO:0007669"/>
    <property type="project" value="Ensembl"/>
</dbReference>
<dbReference type="GO" id="GO:0071222">
    <property type="term" value="P:cellular response to lipopolysaccharide"/>
    <property type="evidence" value="ECO:0007669"/>
    <property type="project" value="Ensembl"/>
</dbReference>
<reference evidence="12" key="2">
    <citation type="submission" date="2025-08" db="UniProtKB">
        <authorList>
            <consortium name="Ensembl"/>
        </authorList>
    </citation>
    <scope>IDENTIFICATION</scope>
    <source>
        <strain evidence="12">2N</strain>
    </source>
</reference>
<dbReference type="GO" id="GO:0035556">
    <property type="term" value="P:intracellular signal transduction"/>
    <property type="evidence" value="ECO:0007669"/>
    <property type="project" value="Ensembl"/>
</dbReference>
<keyword evidence="13" id="KW-1185">Reference proteome</keyword>
<dbReference type="GO" id="GO:0050930">
    <property type="term" value="P:induction of positive chemotaxis"/>
    <property type="evidence" value="ECO:0007669"/>
    <property type="project" value="Ensembl"/>
</dbReference>
<dbReference type="InterPro" id="IPR036048">
    <property type="entry name" value="Interleukin_8-like_sf"/>
</dbReference>
<evidence type="ECO:0000256" key="1">
    <source>
        <dbReference type="ARBA" id="ARBA00004613"/>
    </source>
</evidence>
<dbReference type="GO" id="GO:0060354">
    <property type="term" value="P:negative regulation of cell adhesion molecule production"/>
    <property type="evidence" value="ECO:0007669"/>
    <property type="project" value="Ensembl"/>
</dbReference>
<feature type="chain" id="PRO_5011327823" description="C-X-C motif chemokine" evidence="10">
    <location>
        <begin position="21"/>
        <end position="101"/>
    </location>
</feature>
<feature type="domain" description="Chemokine interleukin-8-like" evidence="11">
    <location>
        <begin position="31"/>
        <end position="92"/>
    </location>
</feature>
<evidence type="ECO:0000256" key="3">
    <source>
        <dbReference type="ARBA" id="ARBA00022500"/>
    </source>
</evidence>
<keyword evidence="3 10" id="KW-0145">Chemotaxis</keyword>
<dbReference type="GO" id="GO:0042119">
    <property type="term" value="P:neutrophil activation"/>
    <property type="evidence" value="ECO:0007669"/>
    <property type="project" value="Ensembl"/>
</dbReference>
<dbReference type="GO" id="GO:0071356">
    <property type="term" value="P:cellular response to tumor necrosis factor"/>
    <property type="evidence" value="ECO:0007669"/>
    <property type="project" value="Ensembl"/>
</dbReference>
<evidence type="ECO:0000256" key="8">
    <source>
        <dbReference type="ARBA" id="ARBA00023198"/>
    </source>
</evidence>
<reference evidence="12" key="3">
    <citation type="submission" date="2025-09" db="UniProtKB">
        <authorList>
            <consortium name="Ensembl"/>
        </authorList>
    </citation>
    <scope>IDENTIFICATION</scope>
    <source>
        <strain evidence="12">2N</strain>
    </source>
</reference>
<keyword evidence="4 10" id="KW-0202">Cytokine</keyword>
<gene>
    <name evidence="12" type="primary">CXCL8</name>
</gene>
<sequence>MPSQLRVAILAAFLLSAVLCEGMVVTKLVSELRCQCIKIHTTPFHPKFIKELKVIESGPRCANSEIIVKLSDNRQLCLDPKKKWVQDVVSMFLKRTESQDS</sequence>
<evidence type="ECO:0000259" key="11">
    <source>
        <dbReference type="SMART" id="SM00199"/>
    </source>
</evidence>
<comment type="function">
    <text evidence="9">Chemotactic factor that mediates inflammatory response by attracting neutrophils, basophils, and T-cells to clear pathogens and protect the host from infection. Also plays an important role in neutrophil activation. Released in response to an inflammatory stimulus, exerts its effect by binding to the G-protein-coupled receptors CXCR1 and CXCR2, primarily found in neutrophils, monocytes and endothelial cells. G-protein heterotrimer (alpha, beta, gamma subunits) constitutively binds to CXCR1/CXCR2 receptor and activation by IL8 leads to beta and gamma subunits release from Galpha (GNAI2 in neutrophils) and activation of several downstream signaling pathways including PI3K and MAPK pathways.</text>
</comment>
<dbReference type="GO" id="GO:0006955">
    <property type="term" value="P:immune response"/>
    <property type="evidence" value="ECO:0007669"/>
    <property type="project" value="InterPro"/>
</dbReference>
<dbReference type="GO" id="GO:0030593">
    <property type="term" value="P:neutrophil chemotaxis"/>
    <property type="evidence" value="ECO:0007669"/>
    <property type="project" value="Ensembl"/>
</dbReference>
<organism evidence="12 13">
    <name type="scientific">Cavia porcellus</name>
    <name type="common">Guinea pig</name>
    <dbReference type="NCBI Taxonomy" id="10141"/>
    <lineage>
        <taxon>Eukaryota</taxon>
        <taxon>Metazoa</taxon>
        <taxon>Chordata</taxon>
        <taxon>Craniata</taxon>
        <taxon>Vertebrata</taxon>
        <taxon>Euteleostomi</taxon>
        <taxon>Mammalia</taxon>
        <taxon>Eutheria</taxon>
        <taxon>Euarchontoglires</taxon>
        <taxon>Glires</taxon>
        <taxon>Rodentia</taxon>
        <taxon>Hystricomorpha</taxon>
        <taxon>Caviidae</taxon>
        <taxon>Cavia</taxon>
    </lineage>
</organism>
<dbReference type="GO" id="GO:0071347">
    <property type="term" value="P:cellular response to interleukin-1"/>
    <property type="evidence" value="ECO:0007669"/>
    <property type="project" value="Ensembl"/>
</dbReference>
<evidence type="ECO:0000256" key="4">
    <source>
        <dbReference type="ARBA" id="ARBA00022514"/>
    </source>
</evidence>
<evidence type="ECO:0000313" key="12">
    <source>
        <dbReference type="Ensembl" id="ENSCPOP00000022018.1"/>
    </source>
</evidence>
<dbReference type="PROSITE" id="PS00471">
    <property type="entry name" value="SMALL_CYTOKINES_CXC"/>
    <property type="match status" value="1"/>
</dbReference>
<protein>
    <recommendedName>
        <fullName evidence="10">C-X-C motif chemokine</fullName>
    </recommendedName>
</protein>
<dbReference type="GO" id="GO:2000535">
    <property type="term" value="P:regulation of entry of bacterium into host cell"/>
    <property type="evidence" value="ECO:0007669"/>
    <property type="project" value="Ensembl"/>
</dbReference>
<dbReference type="Pfam" id="PF00048">
    <property type="entry name" value="IL8"/>
    <property type="match status" value="1"/>
</dbReference>
<dbReference type="GO" id="GO:0006954">
    <property type="term" value="P:inflammatory response"/>
    <property type="evidence" value="ECO:0007669"/>
    <property type="project" value="UniProtKB-KW"/>
</dbReference>
<feature type="signal peptide" evidence="10">
    <location>
        <begin position="1"/>
        <end position="20"/>
    </location>
</feature>
<evidence type="ECO:0000256" key="6">
    <source>
        <dbReference type="ARBA" id="ARBA00022729"/>
    </source>
</evidence>
<dbReference type="GO" id="GO:0005615">
    <property type="term" value="C:extracellular space"/>
    <property type="evidence" value="ECO:0007669"/>
    <property type="project" value="UniProtKB-UniRule"/>
</dbReference>
<keyword evidence="5 10" id="KW-0964">Secreted</keyword>
<dbReference type="Gene3D" id="2.40.50.40">
    <property type="match status" value="1"/>
</dbReference>
<dbReference type="OMA" id="IGTELRC"/>